<evidence type="ECO:0000313" key="1">
    <source>
        <dbReference type="EMBL" id="KAJ3543408.1"/>
    </source>
</evidence>
<gene>
    <name evidence="1" type="ORF">NM688_g5857</name>
</gene>
<organism evidence="1 2">
    <name type="scientific">Phlebia brevispora</name>
    <dbReference type="NCBI Taxonomy" id="194682"/>
    <lineage>
        <taxon>Eukaryota</taxon>
        <taxon>Fungi</taxon>
        <taxon>Dikarya</taxon>
        <taxon>Basidiomycota</taxon>
        <taxon>Agaricomycotina</taxon>
        <taxon>Agaricomycetes</taxon>
        <taxon>Polyporales</taxon>
        <taxon>Meruliaceae</taxon>
        <taxon>Phlebia</taxon>
    </lineage>
</organism>
<keyword evidence="2" id="KW-1185">Reference proteome</keyword>
<proteinExistence type="predicted"/>
<reference evidence="1" key="1">
    <citation type="submission" date="2022-07" db="EMBL/GenBank/DDBJ databases">
        <title>Genome Sequence of Phlebia brevispora.</title>
        <authorList>
            <person name="Buettner E."/>
        </authorList>
    </citation>
    <scope>NUCLEOTIDE SEQUENCE</scope>
    <source>
        <strain evidence="1">MPL23</strain>
    </source>
</reference>
<evidence type="ECO:0000313" key="2">
    <source>
        <dbReference type="Proteomes" id="UP001148662"/>
    </source>
</evidence>
<dbReference type="EMBL" id="JANHOG010001128">
    <property type="protein sequence ID" value="KAJ3543408.1"/>
    <property type="molecule type" value="Genomic_DNA"/>
</dbReference>
<protein>
    <submittedName>
        <fullName evidence="1">Uncharacterized protein</fullName>
    </submittedName>
</protein>
<sequence length="1380" mass="154364">MRRSILAAPAAHRVFRCLRRHNRECDGPAQSQVMLNAAVVSILVLLVYGLSKVLWKTFGKGERFAGDDSAKRYWQRCFIRAGSIAIFVSKFCRFDATFALLILDLYSANKTNWAWNSIIMVITTSYMLFLAVLNVFASRSVSRAASMHLTWVSSATFLTYTYRDLWPLMTFTLRPLDEAEGILLWIKIALSSIIAVIIPLLEPYPYVPANPEDAPRQPNPEQTASIASFLFYTFLDPTIWRAYRVPHLSLDQLPPLCDDDDANRLKQKSYPYLDPFSGTGKGRLFFGFVRVFYRSVLSQCAVLLVMALAKITSPIATNRLLNYLEQGGDNSLVKPWVWIVLIAIGPMTYSVTHQLYRFLTAASTVHVESIITSLVFDHALRLRVKGEVSQEKVPAPVTVTASEADEVANEDLALVKDTEEVFKAERGNENLTGKLNNLITSDLDSITEGCYFLLVAVSTPLQTALSVWFLYKILGWSSIAGLVVMVVLFPLPTWGARFMDTTEERKMKATDARVQNVTEMMNSLRMIKLFGWESRAKEEASKRRDEELTWIWRRRMLEIANGILNHIIPMIHMVVTYTIYVCGGAAFVLGGTSHIFIYVDCHYEARVECLGCVLVSGRQVSYNRACEQETDFSPAFNIIRDQLYQAFYEVPKLIRANVSLRRVAEFLATAELLDSFTDGDTNDTRGPSNTHIDDIGFGTAEFTWSSEHTDGASTPSKQQFRLRIDEDVSFKKGRFNMIVGPTGCGKTSVLMALLGEMHYIPLHSDSWLNLPGDGGVAYAAQESWVQNETIRNNILFGAAYDEERYQKVIYQCALTLDLKLLDAGDATEVGEKGLNLRQVGGQKVRTYTRFFIRCEDNLLYDCFGMQARITLARAIYSSADILLLDDVLSALDTHTARWIVNKCFKGGLVRGRTVILVTHNIGLVGSIADFVVSLSSNGRIDKQGSVSDVLSIDPKATDDVVDDRDIGELVEVGADVKESSDTSKDGKLIVAEEVEVGRVSRSAMMLLWGALGGSWPALFWSQYTFVNILTEVSDTLEYWWLGWWASQYALRERGEVSIAFYLGVYASLVFMTVLLHIWHTVLYAGATMRSSRTIHGKLISSLVGSTFRWLDVTPVSRVIARCTQDIQAVDGPVAQYLMYIMILTCSMIAKLGAILIYAPVFLLTAAAVAVVGGYLAQIYMKAQLPVKREMSNAKAPVLGIFGGAVAGLTSIRAYGAQKAFRDETEKRINRYVRCARTFYNLNRWIAVRIDALSATFAASLAFYFTYGSSSPDPSSIGFILIMAVSFSNAILFCVQIWNEFEVSDVPKLDSLERIQQYITIEQEPEPADHGTPPAYWPASGDLRVEKLCARYAPVGNQSLEQSSRTEHSTTRYGHRTDRTS</sequence>
<dbReference type="Proteomes" id="UP001148662">
    <property type="component" value="Unassembled WGS sequence"/>
</dbReference>
<comment type="caution">
    <text evidence="1">The sequence shown here is derived from an EMBL/GenBank/DDBJ whole genome shotgun (WGS) entry which is preliminary data.</text>
</comment>
<name>A0ACC1SNZ6_9APHY</name>
<accession>A0ACC1SNZ6</accession>